<organism evidence="3 4">
    <name type="scientific">Sinanodonta woodiana</name>
    <name type="common">Chinese pond mussel</name>
    <name type="synonym">Anodonta woodiana</name>
    <dbReference type="NCBI Taxonomy" id="1069815"/>
    <lineage>
        <taxon>Eukaryota</taxon>
        <taxon>Metazoa</taxon>
        <taxon>Spiralia</taxon>
        <taxon>Lophotrochozoa</taxon>
        <taxon>Mollusca</taxon>
        <taxon>Bivalvia</taxon>
        <taxon>Autobranchia</taxon>
        <taxon>Heteroconchia</taxon>
        <taxon>Palaeoheterodonta</taxon>
        <taxon>Unionida</taxon>
        <taxon>Unionoidea</taxon>
        <taxon>Unionidae</taxon>
        <taxon>Unioninae</taxon>
        <taxon>Sinanodonta</taxon>
    </lineage>
</organism>
<feature type="compositionally biased region" description="Polar residues" evidence="1">
    <location>
        <begin position="272"/>
        <end position="301"/>
    </location>
</feature>
<sequence>MKILRCFAQAIIILAIYNTDSCVEMQHISASNTENIIIQIGERLYLALPVDGTEKTYLLPIQIGVAADTSTIIPEPTSESQEKMLMKWTSDQVENGSSAEIKQPSNEGSQSRGSTVKDNNLVNRSTILREILLPNWNTLSGQHFSNANDLNVNADVKSIDARATVSTRNNDNGQSKSEESLLLIAKGKQFKSSYMRHDLRLPHALRGIVRISPDMKERILKNNLERTIAKNNVSDADNEGSHNFTTSSGHFTISKVKTPEGHWHIAIKSETENGTISNKTELATPSHNTEINNSSISSKGG</sequence>
<feature type="chain" id="PRO_5044867321" evidence="2">
    <location>
        <begin position="23"/>
        <end position="301"/>
    </location>
</feature>
<protein>
    <submittedName>
        <fullName evidence="3">Uncharacterized protein</fullName>
    </submittedName>
</protein>
<feature type="region of interest" description="Disordered" evidence="1">
    <location>
        <begin position="95"/>
        <end position="118"/>
    </location>
</feature>
<keyword evidence="2" id="KW-0732">Signal</keyword>
<feature type="signal peptide" evidence="2">
    <location>
        <begin position="1"/>
        <end position="22"/>
    </location>
</feature>
<dbReference type="Proteomes" id="UP001634394">
    <property type="component" value="Unassembled WGS sequence"/>
</dbReference>
<keyword evidence="4" id="KW-1185">Reference proteome</keyword>
<gene>
    <name evidence="3" type="ORF">ACJMK2_025031</name>
</gene>
<evidence type="ECO:0000256" key="1">
    <source>
        <dbReference type="SAM" id="MobiDB-lite"/>
    </source>
</evidence>
<comment type="caution">
    <text evidence="3">The sequence shown here is derived from an EMBL/GenBank/DDBJ whole genome shotgun (WGS) entry which is preliminary data.</text>
</comment>
<dbReference type="AlphaFoldDB" id="A0ABD3XIU0"/>
<evidence type="ECO:0000313" key="3">
    <source>
        <dbReference type="EMBL" id="KAL3884932.1"/>
    </source>
</evidence>
<accession>A0ABD3XIU0</accession>
<feature type="region of interest" description="Disordered" evidence="1">
    <location>
        <begin position="271"/>
        <end position="301"/>
    </location>
</feature>
<dbReference type="EMBL" id="JBJQND010000002">
    <property type="protein sequence ID" value="KAL3884932.1"/>
    <property type="molecule type" value="Genomic_DNA"/>
</dbReference>
<evidence type="ECO:0000256" key="2">
    <source>
        <dbReference type="SAM" id="SignalP"/>
    </source>
</evidence>
<reference evidence="3 4" key="1">
    <citation type="submission" date="2024-11" db="EMBL/GenBank/DDBJ databases">
        <title>Chromosome-level genome assembly of the freshwater bivalve Anodonta woodiana.</title>
        <authorList>
            <person name="Chen X."/>
        </authorList>
    </citation>
    <scope>NUCLEOTIDE SEQUENCE [LARGE SCALE GENOMIC DNA]</scope>
    <source>
        <strain evidence="3">MN2024</strain>
        <tissue evidence="3">Gills</tissue>
    </source>
</reference>
<proteinExistence type="predicted"/>
<evidence type="ECO:0000313" key="4">
    <source>
        <dbReference type="Proteomes" id="UP001634394"/>
    </source>
</evidence>
<name>A0ABD3XIU0_SINWO</name>